<proteinExistence type="predicted"/>
<keyword evidence="2" id="KW-1185">Reference proteome</keyword>
<name>A0A3N4JYF8_9PEZI</name>
<evidence type="ECO:0000313" key="1">
    <source>
        <dbReference type="EMBL" id="RPB03414.1"/>
    </source>
</evidence>
<dbReference type="EMBL" id="ML120362">
    <property type="protein sequence ID" value="RPB03414.1"/>
    <property type="molecule type" value="Genomic_DNA"/>
</dbReference>
<reference evidence="1 2" key="1">
    <citation type="journal article" date="2018" name="Nat. Ecol. Evol.">
        <title>Pezizomycetes genomes reveal the molecular basis of ectomycorrhizal truffle lifestyle.</title>
        <authorList>
            <person name="Murat C."/>
            <person name="Payen T."/>
            <person name="Noel B."/>
            <person name="Kuo A."/>
            <person name="Morin E."/>
            <person name="Chen J."/>
            <person name="Kohler A."/>
            <person name="Krizsan K."/>
            <person name="Balestrini R."/>
            <person name="Da Silva C."/>
            <person name="Montanini B."/>
            <person name="Hainaut M."/>
            <person name="Levati E."/>
            <person name="Barry K.W."/>
            <person name="Belfiori B."/>
            <person name="Cichocki N."/>
            <person name="Clum A."/>
            <person name="Dockter R.B."/>
            <person name="Fauchery L."/>
            <person name="Guy J."/>
            <person name="Iotti M."/>
            <person name="Le Tacon F."/>
            <person name="Lindquist E.A."/>
            <person name="Lipzen A."/>
            <person name="Malagnac F."/>
            <person name="Mello A."/>
            <person name="Molinier V."/>
            <person name="Miyauchi S."/>
            <person name="Poulain J."/>
            <person name="Riccioni C."/>
            <person name="Rubini A."/>
            <person name="Sitrit Y."/>
            <person name="Splivallo R."/>
            <person name="Traeger S."/>
            <person name="Wang M."/>
            <person name="Zifcakova L."/>
            <person name="Wipf D."/>
            <person name="Zambonelli A."/>
            <person name="Paolocci F."/>
            <person name="Nowrousian M."/>
            <person name="Ottonello S."/>
            <person name="Baldrian P."/>
            <person name="Spatafora J.W."/>
            <person name="Henrissat B."/>
            <person name="Nagy L.G."/>
            <person name="Aury J.M."/>
            <person name="Wincker P."/>
            <person name="Grigoriev I.V."/>
            <person name="Bonfante P."/>
            <person name="Martin F.M."/>
        </authorList>
    </citation>
    <scope>NUCLEOTIDE SEQUENCE [LARGE SCALE GENOMIC DNA]</scope>
    <source>
        <strain evidence="1 2">120613-1</strain>
    </source>
</reference>
<accession>A0A3N4JYF8</accession>
<protein>
    <submittedName>
        <fullName evidence="1">Uncharacterized protein</fullName>
    </submittedName>
</protein>
<sequence>MLDSWCQVSCILAGSNVLYLILSHITCTVFFSPMATSKFTFTCTPEPPYSHILRGSCTNPLYVTPQVPRLTEGTPGLIRSLCNLTIG</sequence>
<evidence type="ECO:0000313" key="2">
    <source>
        <dbReference type="Proteomes" id="UP000276215"/>
    </source>
</evidence>
<dbReference type="AlphaFoldDB" id="A0A3N4JYF8"/>
<dbReference type="Proteomes" id="UP000276215">
    <property type="component" value="Unassembled WGS sequence"/>
</dbReference>
<gene>
    <name evidence="1" type="ORF">L873DRAFT_160102</name>
</gene>
<organism evidence="1 2">
    <name type="scientific">Choiromyces venosus 120613-1</name>
    <dbReference type="NCBI Taxonomy" id="1336337"/>
    <lineage>
        <taxon>Eukaryota</taxon>
        <taxon>Fungi</taxon>
        <taxon>Dikarya</taxon>
        <taxon>Ascomycota</taxon>
        <taxon>Pezizomycotina</taxon>
        <taxon>Pezizomycetes</taxon>
        <taxon>Pezizales</taxon>
        <taxon>Tuberaceae</taxon>
        <taxon>Choiromyces</taxon>
    </lineage>
</organism>